<dbReference type="Pfam" id="PF23343">
    <property type="entry name" value="REP_ORF2-G2P"/>
    <property type="match status" value="1"/>
</dbReference>
<evidence type="ECO:0000313" key="2">
    <source>
        <dbReference type="EMBL" id="QCQ84570.1"/>
    </source>
</evidence>
<evidence type="ECO:0000259" key="1">
    <source>
        <dbReference type="Pfam" id="PF23343"/>
    </source>
</evidence>
<dbReference type="Proteomes" id="UP000323916">
    <property type="component" value="Segment"/>
</dbReference>
<sequence length="301" mass="34566">MACYSPLTGFRSKVINPETGKRRIVFRRDQAYDPYDPIDVGCGQCIGCRLVKAYDWAARAMHEKRLCASADFVTLTYDEKSLPESRSLEKSEFQLFMKRLRHHYGTGIRFMACGEYGSLTLRPHYHIILFNAGLERRFYKMAPGGQRLYFCAPLDLVWGKGLCVVGDVDYDSCSYVASYVCDKVTGEQAASHYKRVSPDGRSYDVEPEFLLTSRRPGLGRGYVDKFGSELLAHGNIIYKGRQAPIPRSYFNYLESIDLHRVAVLKRELREKIVRSEQTTRRRVVREKVALGRKSLKRKDVT</sequence>
<reference evidence="2" key="1">
    <citation type="submission" date="2018-12" db="EMBL/GenBank/DDBJ databases">
        <title>Singled stranded DNA viruses identified in blackflies (Austrosimulium ungulatum) sampled in New Zealand.</title>
        <authorList>
            <person name="Kraberger S."/>
            <person name="Fontenele R.S."/>
            <person name="Schmidlin K."/>
            <person name="Walters M."/>
            <person name="Varsani A."/>
        </authorList>
    </citation>
    <scope>NUCLEOTIDE SEQUENCE [LARGE SCALE GENOMIC DNA]</scope>
    <source>
        <strain evidence="2">009</strain>
    </source>
</reference>
<feature type="domain" description="Replication-associated protein ORF2/G2P" evidence="1">
    <location>
        <begin position="72"/>
        <end position="181"/>
    </location>
</feature>
<name>A0A4P8PP52_9VIRU</name>
<proteinExistence type="predicted"/>
<protein>
    <submittedName>
        <fullName evidence="2">Replication initiator protein</fullName>
    </submittedName>
</protein>
<dbReference type="InterPro" id="IPR056906">
    <property type="entry name" value="ORF2/G2P_dom"/>
</dbReference>
<dbReference type="EMBL" id="MK249127">
    <property type="protein sequence ID" value="QCQ84570.1"/>
    <property type="molecule type" value="Genomic_DNA"/>
</dbReference>
<accession>A0A4P8PP52</accession>
<organism evidence="2">
    <name type="scientific">Blackfly microvirus SF02</name>
    <dbReference type="NCBI Taxonomy" id="2576452"/>
    <lineage>
        <taxon>Viruses</taxon>
        <taxon>Monodnaviria</taxon>
        <taxon>Sangervirae</taxon>
        <taxon>Phixviricota</taxon>
        <taxon>Malgrandaviricetes</taxon>
        <taxon>Petitvirales</taxon>
        <taxon>Microviridae</taxon>
        <taxon>Microvirus</taxon>
    </lineage>
</organism>